<sequence length="465" mass="52483">MKTKARRIGRGPLASAFTIPSKANWWGLHTEAVVNGVDATKNLTDISELGDLSYLFDWIALWLVFGCPKGGINIYMYVLPDDVFYIFSELLSSIFRVFFITNSKKGELEALIAMSLHDNIELIIMDGDHMNEVEGLLYNLNSIPPIIVLTKDEKMNSEIMLLDEQRVIASLWGCIRRKVGSYSPPYTIFYPKTTSMDFDEKEQTDYNHICPAGLFILPTDALPLMLLVLLLYLKALTLDVLVRRSRFPKQDSEFEEEGLAFATSVIARSKFTLASVLKKSRSDFYPAGGSSLFRSKTHPILGGASIGSKIGSKRRVTELHQAKKEARQRRRGKLMRISEVASTPEKRVGIPSYVIYLLPRITISVGKTPAWRQPEEEVSATYTVCVDRVSPSYSLSSLSLPRSLRQAFHLNNRKRLSAFTLNECSNGWFKKVFPYLAIDSIRASYDRSKRSSSSQIGEEYHGSWA</sequence>
<comment type="caution">
    <text evidence="2">The sequence shown here is derived from an EMBL/GenBank/DDBJ whole genome shotgun (WGS) entry which is preliminary data.</text>
</comment>
<gene>
    <name evidence="2" type="ORF">TEA_002442</name>
</gene>
<evidence type="ECO:0000313" key="2">
    <source>
        <dbReference type="EMBL" id="THF96998.1"/>
    </source>
</evidence>
<organism evidence="2 3">
    <name type="scientific">Camellia sinensis var. sinensis</name>
    <name type="common">China tea</name>
    <dbReference type="NCBI Taxonomy" id="542762"/>
    <lineage>
        <taxon>Eukaryota</taxon>
        <taxon>Viridiplantae</taxon>
        <taxon>Streptophyta</taxon>
        <taxon>Embryophyta</taxon>
        <taxon>Tracheophyta</taxon>
        <taxon>Spermatophyta</taxon>
        <taxon>Magnoliopsida</taxon>
        <taxon>eudicotyledons</taxon>
        <taxon>Gunneridae</taxon>
        <taxon>Pentapetalae</taxon>
        <taxon>asterids</taxon>
        <taxon>Ericales</taxon>
        <taxon>Theaceae</taxon>
        <taxon>Camellia</taxon>
    </lineage>
</organism>
<dbReference type="AlphaFoldDB" id="A0A4S4D442"/>
<name>A0A4S4D442_CAMSN</name>
<accession>A0A4S4D442</accession>
<evidence type="ECO:0000256" key="1">
    <source>
        <dbReference type="SAM" id="Phobius"/>
    </source>
</evidence>
<protein>
    <submittedName>
        <fullName evidence="2">Uncharacterized protein</fullName>
    </submittedName>
</protein>
<keyword evidence="3" id="KW-1185">Reference proteome</keyword>
<dbReference type="Proteomes" id="UP000306102">
    <property type="component" value="Unassembled WGS sequence"/>
</dbReference>
<keyword evidence="1" id="KW-0472">Membrane</keyword>
<proteinExistence type="predicted"/>
<dbReference type="EMBL" id="SDRB02012677">
    <property type="protein sequence ID" value="THF96998.1"/>
    <property type="molecule type" value="Genomic_DNA"/>
</dbReference>
<keyword evidence="1" id="KW-0812">Transmembrane</keyword>
<keyword evidence="1" id="KW-1133">Transmembrane helix</keyword>
<reference evidence="2 3" key="1">
    <citation type="journal article" date="2018" name="Proc. Natl. Acad. Sci. U.S.A.">
        <title>Draft genome sequence of Camellia sinensis var. sinensis provides insights into the evolution of the tea genome and tea quality.</title>
        <authorList>
            <person name="Wei C."/>
            <person name="Yang H."/>
            <person name="Wang S."/>
            <person name="Zhao J."/>
            <person name="Liu C."/>
            <person name="Gao L."/>
            <person name="Xia E."/>
            <person name="Lu Y."/>
            <person name="Tai Y."/>
            <person name="She G."/>
            <person name="Sun J."/>
            <person name="Cao H."/>
            <person name="Tong W."/>
            <person name="Gao Q."/>
            <person name="Li Y."/>
            <person name="Deng W."/>
            <person name="Jiang X."/>
            <person name="Wang W."/>
            <person name="Chen Q."/>
            <person name="Zhang S."/>
            <person name="Li H."/>
            <person name="Wu J."/>
            <person name="Wang P."/>
            <person name="Li P."/>
            <person name="Shi C."/>
            <person name="Zheng F."/>
            <person name="Jian J."/>
            <person name="Huang B."/>
            <person name="Shan D."/>
            <person name="Shi M."/>
            <person name="Fang C."/>
            <person name="Yue Y."/>
            <person name="Li F."/>
            <person name="Li D."/>
            <person name="Wei S."/>
            <person name="Han B."/>
            <person name="Jiang C."/>
            <person name="Yin Y."/>
            <person name="Xia T."/>
            <person name="Zhang Z."/>
            <person name="Bennetzen J.L."/>
            <person name="Zhao S."/>
            <person name="Wan X."/>
        </authorList>
    </citation>
    <scope>NUCLEOTIDE SEQUENCE [LARGE SCALE GENOMIC DNA]</scope>
    <source>
        <strain evidence="3">cv. Shuchazao</strain>
        <tissue evidence="2">Leaf</tissue>
    </source>
</reference>
<feature type="transmembrane region" description="Helical" evidence="1">
    <location>
        <begin position="221"/>
        <end position="242"/>
    </location>
</feature>
<evidence type="ECO:0000313" key="3">
    <source>
        <dbReference type="Proteomes" id="UP000306102"/>
    </source>
</evidence>